<proteinExistence type="predicted"/>
<evidence type="ECO:0000256" key="1">
    <source>
        <dbReference type="SAM" id="Phobius"/>
    </source>
</evidence>
<keyword evidence="1" id="KW-0472">Membrane</keyword>
<keyword evidence="1" id="KW-1133">Transmembrane helix</keyword>
<sequence>MKNLYWSYLIIALFAMIVTDVIWARGGHGHKHHSHLNFGINIGGYNSGFYGPGFYQFRSYGYPGGSIFMMPHYRYGTRVVAPVIPPVYVQREQFSVQPQVNYWHYCQNSGGYYPNIESCPEGWIQVAPQPTME</sequence>
<keyword evidence="1" id="KW-0812">Transmembrane</keyword>
<evidence type="ECO:0000313" key="3">
    <source>
        <dbReference type="Proteomes" id="UP000241912"/>
    </source>
</evidence>
<dbReference type="AlphaFoldDB" id="A0A2P7NXN0"/>
<dbReference type="Proteomes" id="UP000241912">
    <property type="component" value="Unassembled WGS sequence"/>
</dbReference>
<reference evidence="2 3" key="1">
    <citation type="submission" date="2018-03" db="EMBL/GenBank/DDBJ databases">
        <title>Draft genome of Nitrosomonas supralitoralis APG5.</title>
        <authorList>
            <person name="Urakawa H."/>
            <person name="Lopez J.V."/>
        </authorList>
    </citation>
    <scope>NUCLEOTIDE SEQUENCE [LARGE SCALE GENOMIC DNA]</scope>
    <source>
        <strain evidence="2 3">APG5</strain>
    </source>
</reference>
<dbReference type="OrthoDB" id="5397649at2"/>
<feature type="transmembrane region" description="Helical" evidence="1">
    <location>
        <begin position="6"/>
        <end position="24"/>
    </location>
</feature>
<comment type="caution">
    <text evidence="2">The sequence shown here is derived from an EMBL/GenBank/DDBJ whole genome shotgun (WGS) entry which is preliminary data.</text>
</comment>
<dbReference type="EMBL" id="PXXU01000008">
    <property type="protein sequence ID" value="PSJ18223.1"/>
    <property type="molecule type" value="Genomic_DNA"/>
</dbReference>
<organism evidence="2 3">
    <name type="scientific">Nitrosomonas supralitoralis</name>
    <dbReference type="NCBI Taxonomy" id="2116706"/>
    <lineage>
        <taxon>Bacteria</taxon>
        <taxon>Pseudomonadati</taxon>
        <taxon>Pseudomonadota</taxon>
        <taxon>Betaproteobacteria</taxon>
        <taxon>Nitrosomonadales</taxon>
        <taxon>Nitrosomonadaceae</taxon>
        <taxon>Nitrosomonas</taxon>
    </lineage>
</organism>
<gene>
    <name evidence="2" type="ORF">C7H79_04190</name>
</gene>
<accession>A0A2P7NXN0</accession>
<dbReference type="RefSeq" id="WP_106706037.1">
    <property type="nucleotide sequence ID" value="NZ_PXXU01000008.1"/>
</dbReference>
<evidence type="ECO:0000313" key="2">
    <source>
        <dbReference type="EMBL" id="PSJ18223.1"/>
    </source>
</evidence>
<evidence type="ECO:0008006" key="4">
    <source>
        <dbReference type="Google" id="ProtNLM"/>
    </source>
</evidence>
<protein>
    <recommendedName>
        <fullName evidence="4">Proline-rich region</fullName>
    </recommendedName>
</protein>
<name>A0A2P7NXN0_9PROT</name>
<keyword evidence="3" id="KW-1185">Reference proteome</keyword>